<dbReference type="GO" id="GO:0007219">
    <property type="term" value="P:Notch signaling pathway"/>
    <property type="evidence" value="ECO:0007669"/>
    <property type="project" value="UniProtKB-KW"/>
</dbReference>
<evidence type="ECO:0000256" key="6">
    <source>
        <dbReference type="ARBA" id="ARBA00022976"/>
    </source>
</evidence>
<evidence type="ECO:0000256" key="4">
    <source>
        <dbReference type="ARBA" id="ARBA00022692"/>
    </source>
</evidence>
<gene>
    <name evidence="13" type="ORF">EUGRSUZ_F02879</name>
</gene>
<dbReference type="Gene3D" id="3.40.630.10">
    <property type="entry name" value="Zn peptidases"/>
    <property type="match status" value="1"/>
</dbReference>
<dbReference type="GO" id="GO:0016485">
    <property type="term" value="P:protein processing"/>
    <property type="evidence" value="ECO:0000318"/>
    <property type="project" value="GO_Central"/>
</dbReference>
<dbReference type="SUPFAM" id="SSF53187">
    <property type="entry name" value="Zn-dependent exopeptidases"/>
    <property type="match status" value="1"/>
</dbReference>
<dbReference type="Gramene" id="KCW69406">
    <property type="protein sequence ID" value="KCW69406"/>
    <property type="gene ID" value="EUGRSUZ_F02879"/>
</dbReference>
<evidence type="ECO:0000259" key="12">
    <source>
        <dbReference type="Pfam" id="PF18266"/>
    </source>
</evidence>
<keyword evidence="9" id="KW-0325">Glycoprotein</keyword>
<feature type="chain" id="PRO_5001573852" description="Nicastrin" evidence="11">
    <location>
        <begin position="22"/>
        <end position="684"/>
    </location>
</feature>
<dbReference type="InterPro" id="IPR041084">
    <property type="entry name" value="Ncstrn_small"/>
</dbReference>
<sequence>MATRLLYLAAFFLFRLPLSFSEGDASSMESVPDLQKQMYTVLEGYPCVRLLNLSGEIGCANPGRDKVVAPIVRFSNSTRLTWPSAVVLSVDEMEGFFKRVSNDLDFAQNVGGVLVESVSSSQKILGLSPDQKFPQAKFSPYQNISYEWNPLGAGIMWNSYQFPVFLLSVSSSLSVQKLIPMVIKTWTLLIHFMQLSASNEKREKAYTAHVAEFDLVMQTTKSGTRDSQSCIEEQTCLPLGGYSVWSSLPPMNASQSDQSKGVILAVASMDSASFFRDKSLGAESSVSGLIALLVAVDALSHVDGLANSSRQLVFLFLTGEAWGYLGSRRFLHELDLHSDSVSGLNETSIEMVLEVGSVGKGLNQGAKKFYAHTARASSVINETLNALKQAGDSLDSNQITISPASTANPGIPPSSLMAFLRKNSQTPGVILEDFDTAFTNNFYHSHLDDLSNINASSVADAATIIARTLYVLASGKNLSNSALGTVNVNESLVQELMGCLLSCEPGLSCALVKSYISPSTACPSHYAGVLLGEPSSTPYPSDVDDTSRFLWNFLADKTSIWRQNVSSACSGNCTNEGEVCIKAETDKKGVCVISTTRYVPAYSTRLKFESGSWKVLPPNSSDPMGMADPVWTESNWDLIGLRAYTVQDSMYDHFVLLVGVSITVLAYVAIVTTRTFITKALKRD</sequence>
<reference evidence="13" key="1">
    <citation type="submission" date="2013-07" db="EMBL/GenBank/DDBJ databases">
        <title>The genome of Eucalyptus grandis.</title>
        <authorList>
            <person name="Schmutz J."/>
            <person name="Hayes R."/>
            <person name="Myburg A."/>
            <person name="Tuskan G."/>
            <person name="Grattapaglia D."/>
            <person name="Rokhsar D.S."/>
        </authorList>
    </citation>
    <scope>NUCLEOTIDE SEQUENCE</scope>
    <source>
        <tissue evidence="13">Leaf extractions</tissue>
    </source>
</reference>
<protein>
    <recommendedName>
        <fullName evidence="3">Nicastrin</fullName>
    </recommendedName>
</protein>
<evidence type="ECO:0000256" key="7">
    <source>
        <dbReference type="ARBA" id="ARBA00022989"/>
    </source>
</evidence>
<dbReference type="FunFam" id="3.40.630.10:FF:000075">
    <property type="entry name" value="Nicastrin"/>
    <property type="match status" value="1"/>
</dbReference>
<dbReference type="Pfam" id="PF18266">
    <property type="entry name" value="Ncstrn_small"/>
    <property type="match status" value="1"/>
</dbReference>
<keyword evidence="5 11" id="KW-0732">Signal</keyword>
<evidence type="ECO:0000256" key="11">
    <source>
        <dbReference type="SAM" id="SignalP"/>
    </source>
</evidence>
<dbReference type="OMA" id="ECVYPGV"/>
<evidence type="ECO:0000256" key="1">
    <source>
        <dbReference type="ARBA" id="ARBA00004479"/>
    </source>
</evidence>
<evidence type="ECO:0000256" key="2">
    <source>
        <dbReference type="ARBA" id="ARBA00007717"/>
    </source>
</evidence>
<comment type="similarity">
    <text evidence="2">Belongs to the nicastrin family.</text>
</comment>
<keyword evidence="8 10" id="KW-0472">Membrane</keyword>
<dbReference type="AlphaFoldDB" id="A0A059BTZ2"/>
<evidence type="ECO:0000256" key="3">
    <source>
        <dbReference type="ARBA" id="ARBA00015303"/>
    </source>
</evidence>
<feature type="transmembrane region" description="Helical" evidence="10">
    <location>
        <begin position="654"/>
        <end position="677"/>
    </location>
</feature>
<comment type="subcellular location">
    <subcellularLocation>
        <location evidence="1">Membrane</location>
        <topology evidence="1">Single-pass type I membrane protein</topology>
    </subcellularLocation>
</comment>
<dbReference type="FunCoup" id="A0A059BTZ2">
    <property type="interactions" value="3288"/>
</dbReference>
<dbReference type="Pfam" id="PF05450">
    <property type="entry name" value="Nicastrin"/>
    <property type="match status" value="1"/>
</dbReference>
<proteinExistence type="inferred from homology"/>
<dbReference type="STRING" id="71139.A0A059BTZ2"/>
<evidence type="ECO:0000313" key="13">
    <source>
        <dbReference type="EMBL" id="KCW69406.1"/>
    </source>
</evidence>
<evidence type="ECO:0000256" key="10">
    <source>
        <dbReference type="SAM" id="Phobius"/>
    </source>
</evidence>
<organism evidence="13">
    <name type="scientific">Eucalyptus grandis</name>
    <name type="common">Flooded gum</name>
    <dbReference type="NCBI Taxonomy" id="71139"/>
    <lineage>
        <taxon>Eukaryota</taxon>
        <taxon>Viridiplantae</taxon>
        <taxon>Streptophyta</taxon>
        <taxon>Embryophyta</taxon>
        <taxon>Tracheophyta</taxon>
        <taxon>Spermatophyta</taxon>
        <taxon>Magnoliopsida</taxon>
        <taxon>eudicotyledons</taxon>
        <taxon>Gunneridae</taxon>
        <taxon>Pentapetalae</taxon>
        <taxon>rosids</taxon>
        <taxon>malvids</taxon>
        <taxon>Myrtales</taxon>
        <taxon>Myrtaceae</taxon>
        <taxon>Myrtoideae</taxon>
        <taxon>Eucalypteae</taxon>
        <taxon>Eucalyptus</taxon>
    </lineage>
</organism>
<dbReference type="GO" id="GO:0005886">
    <property type="term" value="C:plasma membrane"/>
    <property type="evidence" value="ECO:0000318"/>
    <property type="project" value="GO_Central"/>
</dbReference>
<accession>A0A059BTZ2</accession>
<dbReference type="EMBL" id="KK198758">
    <property type="protein sequence ID" value="KCW69406.1"/>
    <property type="molecule type" value="Genomic_DNA"/>
</dbReference>
<evidence type="ECO:0000256" key="8">
    <source>
        <dbReference type="ARBA" id="ARBA00023136"/>
    </source>
</evidence>
<dbReference type="PANTHER" id="PTHR21092">
    <property type="entry name" value="NICASTRIN"/>
    <property type="match status" value="1"/>
</dbReference>
<evidence type="ECO:0000256" key="5">
    <source>
        <dbReference type="ARBA" id="ARBA00022729"/>
    </source>
</evidence>
<feature type="signal peptide" evidence="11">
    <location>
        <begin position="1"/>
        <end position="21"/>
    </location>
</feature>
<dbReference type="InParanoid" id="A0A059BTZ2"/>
<dbReference type="PANTHER" id="PTHR21092:SF0">
    <property type="entry name" value="NICASTRIN"/>
    <property type="match status" value="1"/>
</dbReference>
<dbReference type="InterPro" id="IPR008710">
    <property type="entry name" value="Nicastrin"/>
</dbReference>
<keyword evidence="7 10" id="KW-1133">Transmembrane helix</keyword>
<keyword evidence="6" id="KW-0914">Notch signaling pathway</keyword>
<feature type="domain" description="Nicastrin small lobe" evidence="12">
    <location>
        <begin position="46"/>
        <end position="219"/>
    </location>
</feature>
<name>A0A059BTZ2_EUCGR</name>
<evidence type="ECO:0000256" key="9">
    <source>
        <dbReference type="ARBA" id="ARBA00023180"/>
    </source>
</evidence>
<dbReference type="CDD" id="cd03881">
    <property type="entry name" value="M28_Nicastrin"/>
    <property type="match status" value="1"/>
</dbReference>
<keyword evidence="4 10" id="KW-0812">Transmembrane</keyword>